<dbReference type="InterPro" id="IPR017871">
    <property type="entry name" value="ABC_transporter-like_CS"/>
</dbReference>
<gene>
    <name evidence="11" type="ORF">ABC974_07810</name>
</gene>
<evidence type="ECO:0000256" key="5">
    <source>
        <dbReference type="ARBA" id="ARBA00022989"/>
    </source>
</evidence>
<organism evidence="11 12">
    <name type="scientific">Sphingomonas oligophenolica</name>
    <dbReference type="NCBI Taxonomy" id="301154"/>
    <lineage>
        <taxon>Bacteria</taxon>
        <taxon>Pseudomonadati</taxon>
        <taxon>Pseudomonadota</taxon>
        <taxon>Alphaproteobacteria</taxon>
        <taxon>Sphingomonadales</taxon>
        <taxon>Sphingomonadaceae</taxon>
        <taxon>Sphingomonas</taxon>
    </lineage>
</organism>
<evidence type="ECO:0000259" key="10">
    <source>
        <dbReference type="PROSITE" id="PS50929"/>
    </source>
</evidence>
<dbReference type="RefSeq" id="WP_343887175.1">
    <property type="nucleotide sequence ID" value="NZ_BAAAEH010000002.1"/>
</dbReference>
<dbReference type="PROSITE" id="PS50929">
    <property type="entry name" value="ABC_TM1F"/>
    <property type="match status" value="1"/>
</dbReference>
<reference evidence="11 12" key="1">
    <citation type="submission" date="2024-05" db="EMBL/GenBank/DDBJ databases">
        <authorList>
            <person name="Liu Q."/>
            <person name="Xin Y.-H."/>
        </authorList>
    </citation>
    <scope>NUCLEOTIDE SEQUENCE [LARGE SCALE GENOMIC DNA]</scope>
    <source>
        <strain evidence="11 12">CGMCC 1.10181</strain>
    </source>
</reference>
<dbReference type="CDD" id="cd03254">
    <property type="entry name" value="ABCC_Glucan_exporter_like"/>
    <property type="match status" value="1"/>
</dbReference>
<dbReference type="PANTHER" id="PTHR43394">
    <property type="entry name" value="ATP-DEPENDENT PERMEASE MDL1, MITOCHONDRIAL"/>
    <property type="match status" value="1"/>
</dbReference>
<sequence length="620" mass="67112">MSAADLSRAQGPAPVTGPRMTPPGRGGPMPIAVGKPRNAGATLRRLGAMLSANRLQIVLALSFTLGSVTLSTLGPWLLGRATDLVIGAVSASRAIDFGALGQLLLLVGALQAVAAVLNWMQAWLINGLVQNLSREMRRQAEDKLARLPLPWFDRQPHGEVLSRVTNDIDNVTQSLQQLLSQLLLSLLHLIGVIAMMLLLSPLLALAAVVSLSLSYGLARLLAMRSQPLFVEQWRWTGVLNGEVEENYTGHSLVKVFGHRQRARDAFEKSNRGLSDNALGAQFLSGVIQPAILCIGNLAYIAVVIGGALRVASGAMTMGALQAFIQYVRQLNQPVSQISGMAAIVQSAAASAERIFELLDAPEMSPEPRQPVDAAKPLGHVAFEHVRFRYDPARPLFEDVSLEALPGQTVAIVGPTGAGKTTLVNLLMRFYEIDGGTIRFDGIDTRTMAREGLRRHFGMVLQDAWLFGGTIRDNIAYGKADATEAEILEAARACHVDDFVHVLPQGYDTVLDENGSGLSLGQRQLLTIARAFIARPVVLILDEATSSVDTRTEILVQRAMALLRSGRTSFVIAHRLSTIRDADLIVYMENGNVIEQGSHDALMARRGAYWRLDQFQVPANA</sequence>
<evidence type="ECO:0000256" key="4">
    <source>
        <dbReference type="ARBA" id="ARBA00022840"/>
    </source>
</evidence>
<dbReference type="PANTHER" id="PTHR43394:SF1">
    <property type="entry name" value="ATP-BINDING CASSETTE SUB-FAMILY B MEMBER 10, MITOCHONDRIAL"/>
    <property type="match status" value="1"/>
</dbReference>
<dbReference type="EMBL" id="JBDIME010000004">
    <property type="protein sequence ID" value="MEN2789525.1"/>
    <property type="molecule type" value="Genomic_DNA"/>
</dbReference>
<comment type="caution">
    <text evidence="11">The sequence shown here is derived from an EMBL/GenBank/DDBJ whole genome shotgun (WGS) entry which is preliminary data.</text>
</comment>
<dbReference type="PROSITE" id="PS00211">
    <property type="entry name" value="ABC_TRANSPORTER_1"/>
    <property type="match status" value="1"/>
</dbReference>
<accession>A0ABU9Y141</accession>
<dbReference type="InterPro" id="IPR011527">
    <property type="entry name" value="ABC1_TM_dom"/>
</dbReference>
<dbReference type="InterPro" id="IPR039421">
    <property type="entry name" value="Type_1_exporter"/>
</dbReference>
<evidence type="ECO:0000259" key="9">
    <source>
        <dbReference type="PROSITE" id="PS50893"/>
    </source>
</evidence>
<dbReference type="GO" id="GO:0005524">
    <property type="term" value="F:ATP binding"/>
    <property type="evidence" value="ECO:0007669"/>
    <property type="project" value="UniProtKB-KW"/>
</dbReference>
<dbReference type="InterPro" id="IPR003593">
    <property type="entry name" value="AAA+_ATPase"/>
</dbReference>
<feature type="region of interest" description="Disordered" evidence="7">
    <location>
        <begin position="1"/>
        <end position="34"/>
    </location>
</feature>
<dbReference type="InterPro" id="IPR003439">
    <property type="entry name" value="ABC_transporter-like_ATP-bd"/>
</dbReference>
<protein>
    <submittedName>
        <fullName evidence="11">ABC transporter ATP-binding protein</fullName>
    </submittedName>
</protein>
<evidence type="ECO:0000256" key="1">
    <source>
        <dbReference type="ARBA" id="ARBA00004651"/>
    </source>
</evidence>
<evidence type="ECO:0000313" key="12">
    <source>
        <dbReference type="Proteomes" id="UP001419910"/>
    </source>
</evidence>
<dbReference type="SUPFAM" id="SSF90123">
    <property type="entry name" value="ABC transporter transmembrane region"/>
    <property type="match status" value="1"/>
</dbReference>
<keyword evidence="4 11" id="KW-0067">ATP-binding</keyword>
<name>A0ABU9Y141_9SPHN</name>
<evidence type="ECO:0000256" key="3">
    <source>
        <dbReference type="ARBA" id="ARBA00022741"/>
    </source>
</evidence>
<dbReference type="PROSITE" id="PS50893">
    <property type="entry name" value="ABC_TRANSPORTER_2"/>
    <property type="match status" value="1"/>
</dbReference>
<dbReference type="InterPro" id="IPR027417">
    <property type="entry name" value="P-loop_NTPase"/>
</dbReference>
<keyword evidence="2 8" id="KW-0812">Transmembrane</keyword>
<dbReference type="SMART" id="SM00382">
    <property type="entry name" value="AAA"/>
    <property type="match status" value="1"/>
</dbReference>
<keyword evidence="5 8" id="KW-1133">Transmembrane helix</keyword>
<feature type="domain" description="ABC transmembrane type-1" evidence="10">
    <location>
        <begin position="58"/>
        <end position="346"/>
    </location>
</feature>
<proteinExistence type="predicted"/>
<feature type="transmembrane region" description="Helical" evidence="8">
    <location>
        <begin position="182"/>
        <end position="215"/>
    </location>
</feature>
<feature type="transmembrane region" description="Helical" evidence="8">
    <location>
        <begin position="286"/>
        <end position="308"/>
    </location>
</feature>
<evidence type="ECO:0000313" key="11">
    <source>
        <dbReference type="EMBL" id="MEN2789525.1"/>
    </source>
</evidence>
<dbReference type="Pfam" id="PF00664">
    <property type="entry name" value="ABC_membrane"/>
    <property type="match status" value="1"/>
</dbReference>
<keyword evidence="3" id="KW-0547">Nucleotide-binding</keyword>
<evidence type="ECO:0000256" key="7">
    <source>
        <dbReference type="SAM" id="MobiDB-lite"/>
    </source>
</evidence>
<dbReference type="CDD" id="cd18547">
    <property type="entry name" value="ABC_6TM_Tm288_like"/>
    <property type="match status" value="1"/>
</dbReference>
<evidence type="ECO:0000256" key="2">
    <source>
        <dbReference type="ARBA" id="ARBA00022692"/>
    </source>
</evidence>
<evidence type="ECO:0000256" key="6">
    <source>
        <dbReference type="ARBA" id="ARBA00023136"/>
    </source>
</evidence>
<dbReference type="SUPFAM" id="SSF52540">
    <property type="entry name" value="P-loop containing nucleoside triphosphate hydrolases"/>
    <property type="match status" value="1"/>
</dbReference>
<evidence type="ECO:0000256" key="8">
    <source>
        <dbReference type="SAM" id="Phobius"/>
    </source>
</evidence>
<keyword evidence="12" id="KW-1185">Reference proteome</keyword>
<dbReference type="InterPro" id="IPR036640">
    <property type="entry name" value="ABC1_TM_sf"/>
</dbReference>
<dbReference type="Pfam" id="PF00005">
    <property type="entry name" value="ABC_tran"/>
    <property type="match status" value="1"/>
</dbReference>
<dbReference type="Gene3D" id="1.20.1560.10">
    <property type="entry name" value="ABC transporter type 1, transmembrane domain"/>
    <property type="match status" value="1"/>
</dbReference>
<feature type="domain" description="ABC transporter" evidence="9">
    <location>
        <begin position="380"/>
        <end position="614"/>
    </location>
</feature>
<feature type="transmembrane region" description="Helical" evidence="8">
    <location>
        <begin position="55"/>
        <end position="79"/>
    </location>
</feature>
<comment type="subcellular location">
    <subcellularLocation>
        <location evidence="1">Cell membrane</location>
        <topology evidence="1">Multi-pass membrane protein</topology>
    </subcellularLocation>
</comment>
<feature type="transmembrane region" description="Helical" evidence="8">
    <location>
        <begin position="99"/>
        <end position="129"/>
    </location>
</feature>
<dbReference type="Gene3D" id="3.40.50.300">
    <property type="entry name" value="P-loop containing nucleotide triphosphate hydrolases"/>
    <property type="match status" value="1"/>
</dbReference>
<keyword evidence="6 8" id="KW-0472">Membrane</keyword>
<dbReference type="Proteomes" id="UP001419910">
    <property type="component" value="Unassembled WGS sequence"/>
</dbReference>